<dbReference type="RefSeq" id="XP_022312843.1">
    <property type="nucleotide sequence ID" value="XM_022457135.1"/>
</dbReference>
<feature type="signal peptide" evidence="5">
    <location>
        <begin position="1"/>
        <end position="20"/>
    </location>
</feature>
<evidence type="ECO:0000256" key="4">
    <source>
        <dbReference type="SAM" id="Coils"/>
    </source>
</evidence>
<name>A0A8B8CAQ8_CRAVI</name>
<dbReference type="PROSITE" id="PS50871">
    <property type="entry name" value="C1Q"/>
    <property type="match status" value="1"/>
</dbReference>
<feature type="chain" id="PRO_5034266677" evidence="5">
    <location>
        <begin position="21"/>
        <end position="255"/>
    </location>
</feature>
<keyword evidence="2" id="KW-0964">Secreted</keyword>
<dbReference type="Proteomes" id="UP000694844">
    <property type="component" value="Chromosome 10"/>
</dbReference>
<dbReference type="GeneID" id="111117900"/>
<evidence type="ECO:0000256" key="1">
    <source>
        <dbReference type="ARBA" id="ARBA00004613"/>
    </source>
</evidence>
<protein>
    <submittedName>
        <fullName evidence="8">Complement C1q-like protein 2</fullName>
    </submittedName>
</protein>
<reference evidence="8" key="1">
    <citation type="submission" date="2025-08" db="UniProtKB">
        <authorList>
            <consortium name="RefSeq"/>
        </authorList>
    </citation>
    <scope>IDENTIFICATION</scope>
    <source>
        <tissue evidence="8">Whole sample</tissue>
    </source>
</reference>
<dbReference type="InterPro" id="IPR001073">
    <property type="entry name" value="C1q_dom"/>
</dbReference>
<feature type="coiled-coil region" evidence="4">
    <location>
        <begin position="30"/>
        <end position="64"/>
    </location>
</feature>
<accession>A0A8B8CAQ8</accession>
<dbReference type="PRINTS" id="PR00007">
    <property type="entry name" value="COMPLEMNTC1Q"/>
</dbReference>
<feature type="domain" description="C1q" evidence="6">
    <location>
        <begin position="119"/>
        <end position="255"/>
    </location>
</feature>
<evidence type="ECO:0000313" key="8">
    <source>
        <dbReference type="RefSeq" id="XP_022312843.1"/>
    </source>
</evidence>
<keyword evidence="3 5" id="KW-0732">Signal</keyword>
<evidence type="ECO:0000313" key="7">
    <source>
        <dbReference type="Proteomes" id="UP000694844"/>
    </source>
</evidence>
<dbReference type="AlphaFoldDB" id="A0A8B8CAQ8"/>
<keyword evidence="4" id="KW-0175">Coiled coil</keyword>
<gene>
    <name evidence="8" type="primary">LOC111117900</name>
</gene>
<comment type="subcellular location">
    <subcellularLocation>
        <location evidence="1">Secreted</location>
    </subcellularLocation>
</comment>
<sequence length="255" mass="28479">MMLGSLFFYLCLFIYNGVLGYSVDGVVDKLQNLETKLEVMYEIVTQLRTENKDLKIRVEILEELIKHKDAGLQSIKVSETNESNATEADLVLNMLPERSKEISYRKNWKRIVPVPDTSAPSAVIAFHSYLSHDSTGPLPNHHVLQYDVVPLNRGNGYKNFDGIFNVPVSGTYVFTWSIMADAHGFVHTQLMKNAEVIGTRYADSDTATVWDFSTGVVVVDAAQGDHVYIRLGDPSKGKVQSISQSRSTFSGWLLG</sequence>
<evidence type="ECO:0000259" key="6">
    <source>
        <dbReference type="PROSITE" id="PS50871"/>
    </source>
</evidence>
<keyword evidence="7" id="KW-1185">Reference proteome</keyword>
<proteinExistence type="predicted"/>
<dbReference type="Pfam" id="PF00386">
    <property type="entry name" value="C1q"/>
    <property type="match status" value="1"/>
</dbReference>
<dbReference type="InterPro" id="IPR050822">
    <property type="entry name" value="Cerebellin_Synaptic_Org"/>
</dbReference>
<evidence type="ECO:0000256" key="2">
    <source>
        <dbReference type="ARBA" id="ARBA00022525"/>
    </source>
</evidence>
<dbReference type="OrthoDB" id="6151356at2759"/>
<dbReference type="PANTHER" id="PTHR22923:SF116">
    <property type="entry name" value="C1Q DOMAIN-CONTAINING PROTEIN"/>
    <property type="match status" value="1"/>
</dbReference>
<dbReference type="KEGG" id="cvn:111117900"/>
<dbReference type="PANTHER" id="PTHR22923">
    <property type="entry name" value="CEREBELLIN-RELATED"/>
    <property type="match status" value="1"/>
</dbReference>
<organism evidence="7 8">
    <name type="scientific">Crassostrea virginica</name>
    <name type="common">Eastern oyster</name>
    <dbReference type="NCBI Taxonomy" id="6565"/>
    <lineage>
        <taxon>Eukaryota</taxon>
        <taxon>Metazoa</taxon>
        <taxon>Spiralia</taxon>
        <taxon>Lophotrochozoa</taxon>
        <taxon>Mollusca</taxon>
        <taxon>Bivalvia</taxon>
        <taxon>Autobranchia</taxon>
        <taxon>Pteriomorphia</taxon>
        <taxon>Ostreida</taxon>
        <taxon>Ostreoidea</taxon>
        <taxon>Ostreidae</taxon>
        <taxon>Crassostrea</taxon>
    </lineage>
</organism>
<evidence type="ECO:0000256" key="5">
    <source>
        <dbReference type="SAM" id="SignalP"/>
    </source>
</evidence>
<dbReference type="Gene3D" id="2.60.120.40">
    <property type="match status" value="1"/>
</dbReference>
<dbReference type="GO" id="GO:0005576">
    <property type="term" value="C:extracellular region"/>
    <property type="evidence" value="ECO:0007669"/>
    <property type="project" value="UniProtKB-SubCell"/>
</dbReference>
<dbReference type="SMART" id="SM00110">
    <property type="entry name" value="C1Q"/>
    <property type="match status" value="1"/>
</dbReference>
<dbReference type="InterPro" id="IPR008983">
    <property type="entry name" value="Tumour_necrosis_fac-like_dom"/>
</dbReference>
<evidence type="ECO:0000256" key="3">
    <source>
        <dbReference type="ARBA" id="ARBA00022729"/>
    </source>
</evidence>
<dbReference type="SUPFAM" id="SSF49842">
    <property type="entry name" value="TNF-like"/>
    <property type="match status" value="1"/>
</dbReference>